<dbReference type="PANTHER" id="PTHR38123">
    <property type="entry name" value="CELL WALL SERINE-THREONINE-RICH GALACTOMANNOPROTEIN MP1 (AFU_ORTHOLOGUE AFUA_4G03240)"/>
    <property type="match status" value="1"/>
</dbReference>
<sequence length="166" mass="17461">MQFKLFAFAALAATAVADIKGALETIGTATVKLNDTVTGYSGGLLGLIPITTDSLCLLNDIKQGTKTAKASAMLDYDAALDIAGATGTLANDVDAVIDNFIRTKPKFDKLLIVTPIIKETLKTQQSATKDLSTAILAKIPKDLADIAAILIKQIDDKFAEGIKAYS</sequence>
<dbReference type="PANTHER" id="PTHR38123:SF4">
    <property type="entry name" value="CELL WALL GALACTOMANNOPROTEIN, PUTATIVE (AFU_ORTHOLOGUE AFUA_4G00870)-RELATED"/>
    <property type="match status" value="1"/>
</dbReference>
<dbReference type="EMBL" id="AZHF01000004">
    <property type="protein sequence ID" value="OAA76798.1"/>
    <property type="molecule type" value="Genomic_DNA"/>
</dbReference>
<organism evidence="2 3">
    <name type="scientific">Akanthomyces lecanii RCEF 1005</name>
    <dbReference type="NCBI Taxonomy" id="1081108"/>
    <lineage>
        <taxon>Eukaryota</taxon>
        <taxon>Fungi</taxon>
        <taxon>Dikarya</taxon>
        <taxon>Ascomycota</taxon>
        <taxon>Pezizomycotina</taxon>
        <taxon>Sordariomycetes</taxon>
        <taxon>Hypocreomycetidae</taxon>
        <taxon>Hypocreales</taxon>
        <taxon>Cordycipitaceae</taxon>
        <taxon>Akanthomyces</taxon>
        <taxon>Cordyceps confragosa</taxon>
    </lineage>
</organism>
<keyword evidence="1" id="KW-0732">Signal</keyword>
<protein>
    <submittedName>
        <fullName evidence="2">Antigenic cell wall galactomannoprotein</fullName>
    </submittedName>
</protein>
<gene>
    <name evidence="2" type="ORF">LEL_06482</name>
</gene>
<dbReference type="Gene3D" id="1.20.1280.140">
    <property type="match status" value="1"/>
</dbReference>
<comment type="caution">
    <text evidence="2">The sequence shown here is derived from an EMBL/GenBank/DDBJ whole genome shotgun (WGS) entry which is preliminary data.</text>
</comment>
<name>A0A162KLQ1_CORDF</name>
<dbReference type="GO" id="GO:0005576">
    <property type="term" value="C:extracellular region"/>
    <property type="evidence" value="ECO:0007669"/>
    <property type="project" value="TreeGrafter"/>
</dbReference>
<dbReference type="OrthoDB" id="2422134at2759"/>
<accession>A0A162KLQ1</accession>
<evidence type="ECO:0000313" key="3">
    <source>
        <dbReference type="Proteomes" id="UP000076881"/>
    </source>
</evidence>
<feature type="chain" id="PRO_5007836625" evidence="1">
    <location>
        <begin position="18"/>
        <end position="166"/>
    </location>
</feature>
<keyword evidence="3" id="KW-1185">Reference proteome</keyword>
<dbReference type="Proteomes" id="UP000076881">
    <property type="component" value="Unassembled WGS sequence"/>
</dbReference>
<feature type="signal peptide" evidence="1">
    <location>
        <begin position="1"/>
        <end position="17"/>
    </location>
</feature>
<dbReference type="InterPro" id="IPR021054">
    <property type="entry name" value="Cell_wall_mannoprotein_1"/>
</dbReference>
<proteinExistence type="predicted"/>
<reference evidence="2 3" key="1">
    <citation type="journal article" date="2016" name="Genome Biol. Evol.">
        <title>Divergent and convergent evolution of fungal pathogenicity.</title>
        <authorList>
            <person name="Shang Y."/>
            <person name="Xiao G."/>
            <person name="Zheng P."/>
            <person name="Cen K."/>
            <person name="Zhan S."/>
            <person name="Wang C."/>
        </authorList>
    </citation>
    <scope>NUCLEOTIDE SEQUENCE [LARGE SCALE GENOMIC DNA]</scope>
    <source>
        <strain evidence="2 3">RCEF 1005</strain>
    </source>
</reference>
<dbReference type="Pfam" id="PF12296">
    <property type="entry name" value="HsbA"/>
    <property type="match status" value="1"/>
</dbReference>
<evidence type="ECO:0000313" key="2">
    <source>
        <dbReference type="EMBL" id="OAA76798.1"/>
    </source>
</evidence>
<dbReference type="AlphaFoldDB" id="A0A162KLQ1"/>
<evidence type="ECO:0000256" key="1">
    <source>
        <dbReference type="SAM" id="SignalP"/>
    </source>
</evidence>